<keyword evidence="8" id="KW-1185">Reference proteome</keyword>
<keyword evidence="4 6" id="KW-0472">Membrane</keyword>
<keyword evidence="3 6" id="KW-1133">Transmembrane helix</keyword>
<evidence type="ECO:0000256" key="2">
    <source>
        <dbReference type="ARBA" id="ARBA00022692"/>
    </source>
</evidence>
<feature type="compositionally biased region" description="Basic and acidic residues" evidence="5">
    <location>
        <begin position="134"/>
        <end position="153"/>
    </location>
</feature>
<feature type="compositionally biased region" description="Low complexity" evidence="5">
    <location>
        <begin position="35"/>
        <end position="45"/>
    </location>
</feature>
<feature type="transmembrane region" description="Helical" evidence="6">
    <location>
        <begin position="207"/>
        <end position="226"/>
    </location>
</feature>
<protein>
    <recommendedName>
        <fullName evidence="9">Major facilitator superfamily (MFS) profile domain-containing protein</fullName>
    </recommendedName>
</protein>
<dbReference type="PANTHER" id="PTHR23502">
    <property type="entry name" value="MAJOR FACILITATOR SUPERFAMILY"/>
    <property type="match status" value="1"/>
</dbReference>
<dbReference type="InterPro" id="IPR011701">
    <property type="entry name" value="MFS"/>
</dbReference>
<feature type="region of interest" description="Disordered" evidence="5">
    <location>
        <begin position="105"/>
        <end position="159"/>
    </location>
</feature>
<dbReference type="SUPFAM" id="SSF103473">
    <property type="entry name" value="MFS general substrate transporter"/>
    <property type="match status" value="1"/>
</dbReference>
<feature type="transmembrane region" description="Helical" evidence="6">
    <location>
        <begin position="170"/>
        <end position="187"/>
    </location>
</feature>
<dbReference type="EMBL" id="BQKY01000017">
    <property type="protein sequence ID" value="GJN94321.1"/>
    <property type="molecule type" value="Genomic_DNA"/>
</dbReference>
<dbReference type="Gene3D" id="1.20.1250.20">
    <property type="entry name" value="MFS general substrate transporter like domains"/>
    <property type="match status" value="1"/>
</dbReference>
<dbReference type="CDD" id="cd17323">
    <property type="entry name" value="MFS_Tpo1_MDR_like"/>
    <property type="match status" value="1"/>
</dbReference>
<dbReference type="GO" id="GO:0005886">
    <property type="term" value="C:plasma membrane"/>
    <property type="evidence" value="ECO:0007669"/>
    <property type="project" value="TreeGrafter"/>
</dbReference>
<sequence>MHAPDQPAYLTGDDAEAEREMRDYGGDAPLPKIPPSSSGRTRGTSFSELQQPHRAPDFRMPSGRRGSTSAVGGGRPGPAQRQSSRWSENGFPELHLVDTAYSEAHRQLSRMSRRRSDAAASEGTAVDNDSEQPQQREKKEKEEKEEDPNKVVWEENDPENPQNWSLGRKWLVTLLCAQATVVVTYASSAPSSAVRQVVAEFGYGEEVGQLMTALFLAGYCAGPLIWAVGRRPVFVVTLAVFALFQIGDAVAQNIWTIIIIRFFAATFASSPLTNPVLGPLTAGFLVDAYPNGWRWIFGVIGIWGACSWALVAIFLPETYHPVLLAKRAKRLRKEDPEKNADKYADLECADFDLKSILKRTVLRPAIMLAVEPIVLTVTIYLSVVYGILYGLFSVFPIVWGQLRGFNGGETGLIFLGVGIGTTIGAIISVFTQQHYRTLMPKWHGHPPPEERLWGSMLAGPLLIVGIFWLGWTGNYPSIHWAVPAGATILIGCSFTLIFVSFLSFLVEVYLMFSASALAANTVVRSAVAAAFPLFTSQMFAAMGVNWACSLLGFVALACAPAPFLFYKYGWRLRQKSQFAPCLDIGLREQVEREERERKEGCKTEQV</sequence>
<dbReference type="InterPro" id="IPR036259">
    <property type="entry name" value="MFS_trans_sf"/>
</dbReference>
<keyword evidence="2 6" id="KW-0812">Transmembrane</keyword>
<evidence type="ECO:0000256" key="5">
    <source>
        <dbReference type="SAM" id="MobiDB-lite"/>
    </source>
</evidence>
<evidence type="ECO:0000313" key="7">
    <source>
        <dbReference type="EMBL" id="GJN94321.1"/>
    </source>
</evidence>
<feature type="region of interest" description="Disordered" evidence="5">
    <location>
        <begin position="1"/>
        <end position="89"/>
    </location>
</feature>
<feature type="transmembrane region" description="Helical" evidence="6">
    <location>
        <begin position="509"/>
        <end position="531"/>
    </location>
</feature>
<feature type="transmembrane region" description="Helical" evidence="6">
    <location>
        <begin position="412"/>
        <end position="431"/>
    </location>
</feature>
<evidence type="ECO:0000313" key="8">
    <source>
        <dbReference type="Proteomes" id="UP001342314"/>
    </source>
</evidence>
<feature type="transmembrane region" description="Helical" evidence="6">
    <location>
        <begin position="543"/>
        <end position="566"/>
    </location>
</feature>
<organism evidence="7 8">
    <name type="scientific">Rhodotorula paludigena</name>
    <dbReference type="NCBI Taxonomy" id="86838"/>
    <lineage>
        <taxon>Eukaryota</taxon>
        <taxon>Fungi</taxon>
        <taxon>Dikarya</taxon>
        <taxon>Basidiomycota</taxon>
        <taxon>Pucciniomycotina</taxon>
        <taxon>Microbotryomycetes</taxon>
        <taxon>Sporidiobolales</taxon>
        <taxon>Sporidiobolaceae</taxon>
        <taxon>Rhodotorula</taxon>
    </lineage>
</organism>
<evidence type="ECO:0000256" key="3">
    <source>
        <dbReference type="ARBA" id="ARBA00022989"/>
    </source>
</evidence>
<gene>
    <name evidence="7" type="ORF">Rhopal_007395-T1</name>
</gene>
<comment type="caution">
    <text evidence="7">The sequence shown here is derived from an EMBL/GenBank/DDBJ whole genome shotgun (WGS) entry which is preliminary data.</text>
</comment>
<dbReference type="FunFam" id="1.20.1250.20:FF:000082">
    <property type="entry name" value="MFS multidrug transporter, putative"/>
    <property type="match status" value="1"/>
</dbReference>
<name>A0AAV5GP05_9BASI</name>
<proteinExistence type="predicted"/>
<dbReference type="Pfam" id="PF07690">
    <property type="entry name" value="MFS_1"/>
    <property type="match status" value="1"/>
</dbReference>
<dbReference type="GO" id="GO:0022857">
    <property type="term" value="F:transmembrane transporter activity"/>
    <property type="evidence" value="ECO:0007669"/>
    <property type="project" value="InterPro"/>
</dbReference>
<reference evidence="7 8" key="1">
    <citation type="submission" date="2021-12" db="EMBL/GenBank/DDBJ databases">
        <title>High titer production of polyol ester of fatty acids by Rhodotorula paludigena BS15 towards product separation-free biomass refinery.</title>
        <authorList>
            <person name="Mano J."/>
            <person name="Ono H."/>
            <person name="Tanaka T."/>
            <person name="Naito K."/>
            <person name="Sushida H."/>
            <person name="Ike M."/>
            <person name="Tokuyasu K."/>
            <person name="Kitaoka M."/>
        </authorList>
    </citation>
    <scope>NUCLEOTIDE SEQUENCE [LARGE SCALE GENOMIC DNA]</scope>
    <source>
        <strain evidence="7 8">BS15</strain>
    </source>
</reference>
<evidence type="ECO:0000256" key="6">
    <source>
        <dbReference type="SAM" id="Phobius"/>
    </source>
</evidence>
<feature type="transmembrane region" description="Helical" evidence="6">
    <location>
        <begin position="452"/>
        <end position="471"/>
    </location>
</feature>
<feature type="transmembrane region" description="Helical" evidence="6">
    <location>
        <begin position="477"/>
        <end position="502"/>
    </location>
</feature>
<accession>A0AAV5GP05</accession>
<feature type="transmembrane region" description="Helical" evidence="6">
    <location>
        <begin position="233"/>
        <end position="264"/>
    </location>
</feature>
<dbReference type="Proteomes" id="UP001342314">
    <property type="component" value="Unassembled WGS sequence"/>
</dbReference>
<evidence type="ECO:0000256" key="4">
    <source>
        <dbReference type="ARBA" id="ARBA00023136"/>
    </source>
</evidence>
<feature type="transmembrane region" description="Helical" evidence="6">
    <location>
        <begin position="365"/>
        <end position="392"/>
    </location>
</feature>
<evidence type="ECO:0008006" key="9">
    <source>
        <dbReference type="Google" id="ProtNLM"/>
    </source>
</evidence>
<feature type="transmembrane region" description="Helical" evidence="6">
    <location>
        <begin position="295"/>
        <end position="315"/>
    </location>
</feature>
<dbReference type="AlphaFoldDB" id="A0AAV5GP05"/>
<comment type="subcellular location">
    <subcellularLocation>
        <location evidence="1">Membrane</location>
        <topology evidence="1">Multi-pass membrane protein</topology>
    </subcellularLocation>
</comment>
<dbReference type="PANTHER" id="PTHR23502:SF74">
    <property type="entry name" value="MAJOR FACILITATOR SUPERFAMILY (MFS) PROFILE DOMAIN-CONTAINING PROTEIN"/>
    <property type="match status" value="1"/>
</dbReference>
<evidence type="ECO:0000256" key="1">
    <source>
        <dbReference type="ARBA" id="ARBA00004141"/>
    </source>
</evidence>